<dbReference type="GO" id="GO:0004640">
    <property type="term" value="F:phosphoribosylanthranilate isomerase activity"/>
    <property type="evidence" value="ECO:0007669"/>
    <property type="project" value="TreeGrafter"/>
</dbReference>
<sequence>MILDELAAYARTRVENAKKEISLQHIREQALSLPKGNFCFKRALENPDMSFICEIKKASPSKGLISMDFPYIEIAKEYETAGTDCISCLTEPKWFMGSDEIFFDIRSHVKLPMLRKDFTIDEYQLYEAKCIGADAVLLICALLDTKTIQKFLTICEEMGICAIVEAHDEEEIKSAVSAGARLIGINNRNLKDFTVDFTNTLKLKDKVPSDILLIAESGIKSQEDIKALKKAGVDAVLIGEALMKAKNKHKILESFRRAASG</sequence>
<proteinExistence type="inferred from homology"/>
<dbReference type="NCBIfam" id="NF001377">
    <property type="entry name" value="PRK00278.2-4"/>
    <property type="match status" value="1"/>
</dbReference>
<keyword evidence="7 9" id="KW-0057">Aromatic amino acid biosynthesis</keyword>
<dbReference type="PANTHER" id="PTHR22854:SF2">
    <property type="entry name" value="INDOLE-3-GLYCEROL-PHOSPHATE SYNTHASE"/>
    <property type="match status" value="1"/>
</dbReference>
<dbReference type="InterPro" id="IPR045186">
    <property type="entry name" value="Indole-3-glycerol_P_synth"/>
</dbReference>
<name>A0A0U9HHE2_9FIRM</name>
<dbReference type="FunFam" id="3.20.20.70:FF:000024">
    <property type="entry name" value="Indole-3-glycerol phosphate synthase"/>
    <property type="match status" value="1"/>
</dbReference>
<accession>A0A0U9HHE2</accession>
<dbReference type="EMBL" id="DF977003">
    <property type="protein sequence ID" value="GAQ25958.1"/>
    <property type="molecule type" value="Genomic_DNA"/>
</dbReference>
<dbReference type="AlphaFoldDB" id="A0A0U9HHE2"/>
<evidence type="ECO:0000313" key="11">
    <source>
        <dbReference type="EMBL" id="GAQ25958.1"/>
    </source>
</evidence>
<keyword evidence="8 9" id="KW-0456">Lyase</keyword>
<keyword evidence="12" id="KW-1185">Reference proteome</keyword>
<comment type="similarity">
    <text evidence="3 9">Belongs to the TrpC family.</text>
</comment>
<evidence type="ECO:0000259" key="10">
    <source>
        <dbReference type="Pfam" id="PF00218"/>
    </source>
</evidence>
<dbReference type="Proteomes" id="UP000062160">
    <property type="component" value="Unassembled WGS sequence"/>
</dbReference>
<dbReference type="EC" id="4.1.1.48" evidence="9"/>
<dbReference type="OrthoDB" id="9804217at2"/>
<protein>
    <recommendedName>
        <fullName evidence="9">Indole-3-glycerol phosphate synthase</fullName>
        <shortName evidence="9">IGPS</shortName>
        <ecNumber evidence="9">4.1.1.48</ecNumber>
    </recommendedName>
</protein>
<dbReference type="InterPro" id="IPR013798">
    <property type="entry name" value="Indole-3-glycerol_P_synth_dom"/>
</dbReference>
<evidence type="ECO:0000256" key="8">
    <source>
        <dbReference type="ARBA" id="ARBA00023239"/>
    </source>
</evidence>
<evidence type="ECO:0000256" key="6">
    <source>
        <dbReference type="ARBA" id="ARBA00022822"/>
    </source>
</evidence>
<comment type="pathway">
    <text evidence="2 9">Amino-acid biosynthesis; L-tryptophan biosynthesis; L-tryptophan from chorismate: step 4/5.</text>
</comment>
<evidence type="ECO:0000256" key="3">
    <source>
        <dbReference type="ARBA" id="ARBA00008737"/>
    </source>
</evidence>
<evidence type="ECO:0000256" key="7">
    <source>
        <dbReference type="ARBA" id="ARBA00023141"/>
    </source>
</evidence>
<dbReference type="STRING" id="224999.GCA_001485475_01996"/>
<dbReference type="PROSITE" id="PS00614">
    <property type="entry name" value="IGPS"/>
    <property type="match status" value="1"/>
</dbReference>
<evidence type="ECO:0000256" key="4">
    <source>
        <dbReference type="ARBA" id="ARBA00022605"/>
    </source>
</evidence>
<reference evidence="11" key="1">
    <citation type="journal article" date="2016" name="Genome Announc.">
        <title>Draft Genome Sequence of the Syntrophic Lactate-Degrading Bacterium Tepidanaerobacter syntrophicus JLT.</title>
        <authorList>
            <person name="Matsuura N."/>
            <person name="Ohashi A."/>
            <person name="Tourlousse D.M."/>
            <person name="Sekiguchi Y."/>
        </authorList>
    </citation>
    <scope>NUCLEOTIDE SEQUENCE [LARGE SCALE GENOMIC DNA]</scope>
    <source>
        <strain evidence="11">JL</strain>
    </source>
</reference>
<dbReference type="PANTHER" id="PTHR22854">
    <property type="entry name" value="TRYPTOPHAN BIOSYNTHESIS PROTEIN"/>
    <property type="match status" value="1"/>
</dbReference>
<dbReference type="InterPro" id="IPR013785">
    <property type="entry name" value="Aldolase_TIM"/>
</dbReference>
<feature type="domain" description="Indole-3-glycerol phosphate synthase" evidence="10">
    <location>
        <begin position="3"/>
        <end position="253"/>
    </location>
</feature>
<dbReference type="UniPathway" id="UPA00035">
    <property type="reaction ID" value="UER00043"/>
</dbReference>
<keyword evidence="5 9" id="KW-0210">Decarboxylase</keyword>
<dbReference type="InterPro" id="IPR001468">
    <property type="entry name" value="Indole-3-GlycerolPSynthase_CS"/>
</dbReference>
<dbReference type="SUPFAM" id="SSF51366">
    <property type="entry name" value="Ribulose-phoshate binding barrel"/>
    <property type="match status" value="1"/>
</dbReference>
<dbReference type="CDD" id="cd00331">
    <property type="entry name" value="IGPS"/>
    <property type="match status" value="1"/>
</dbReference>
<dbReference type="RefSeq" id="WP_059033631.1">
    <property type="nucleotide sequence ID" value="NZ_DF977003.1"/>
</dbReference>
<evidence type="ECO:0000256" key="9">
    <source>
        <dbReference type="HAMAP-Rule" id="MF_00134"/>
    </source>
</evidence>
<dbReference type="Gene3D" id="3.20.20.70">
    <property type="entry name" value="Aldolase class I"/>
    <property type="match status" value="1"/>
</dbReference>
<dbReference type="GO" id="GO:0004425">
    <property type="term" value="F:indole-3-glycerol-phosphate synthase activity"/>
    <property type="evidence" value="ECO:0007669"/>
    <property type="project" value="UniProtKB-UniRule"/>
</dbReference>
<dbReference type="InterPro" id="IPR011060">
    <property type="entry name" value="RibuloseP-bd_barrel"/>
</dbReference>
<evidence type="ECO:0000313" key="12">
    <source>
        <dbReference type="Proteomes" id="UP000062160"/>
    </source>
</evidence>
<evidence type="ECO:0000256" key="2">
    <source>
        <dbReference type="ARBA" id="ARBA00004696"/>
    </source>
</evidence>
<gene>
    <name evidence="9" type="primary">trpC</name>
    <name evidence="11" type="ORF">TSYNT_9211</name>
</gene>
<organism evidence="11">
    <name type="scientific">Tepidanaerobacter syntrophicus</name>
    <dbReference type="NCBI Taxonomy" id="224999"/>
    <lineage>
        <taxon>Bacteria</taxon>
        <taxon>Bacillati</taxon>
        <taxon>Bacillota</taxon>
        <taxon>Clostridia</taxon>
        <taxon>Thermosediminibacterales</taxon>
        <taxon>Tepidanaerobacteraceae</taxon>
        <taxon>Tepidanaerobacter</taxon>
    </lineage>
</organism>
<dbReference type="HAMAP" id="MF_00134_B">
    <property type="entry name" value="IGPS_B"/>
    <property type="match status" value="1"/>
</dbReference>
<dbReference type="GO" id="GO:0000162">
    <property type="term" value="P:L-tryptophan biosynthetic process"/>
    <property type="evidence" value="ECO:0007669"/>
    <property type="project" value="UniProtKB-UniRule"/>
</dbReference>
<keyword evidence="4 9" id="KW-0028">Amino-acid biosynthesis</keyword>
<comment type="catalytic activity">
    <reaction evidence="1 9">
        <text>1-(2-carboxyphenylamino)-1-deoxy-D-ribulose 5-phosphate + H(+) = (1S,2R)-1-C-(indol-3-yl)glycerol 3-phosphate + CO2 + H2O</text>
        <dbReference type="Rhea" id="RHEA:23476"/>
        <dbReference type="ChEBI" id="CHEBI:15377"/>
        <dbReference type="ChEBI" id="CHEBI:15378"/>
        <dbReference type="ChEBI" id="CHEBI:16526"/>
        <dbReference type="ChEBI" id="CHEBI:58613"/>
        <dbReference type="ChEBI" id="CHEBI:58866"/>
        <dbReference type="EC" id="4.1.1.48"/>
    </reaction>
</comment>
<dbReference type="Pfam" id="PF00218">
    <property type="entry name" value="IGPS"/>
    <property type="match status" value="1"/>
</dbReference>
<evidence type="ECO:0000256" key="5">
    <source>
        <dbReference type="ARBA" id="ARBA00022793"/>
    </source>
</evidence>
<keyword evidence="6 9" id="KW-0822">Tryptophan biosynthesis</keyword>
<evidence type="ECO:0000256" key="1">
    <source>
        <dbReference type="ARBA" id="ARBA00001633"/>
    </source>
</evidence>